<dbReference type="EMBL" id="CDMZ01000871">
    <property type="protein sequence ID" value="CEM23042.1"/>
    <property type="molecule type" value="Genomic_DNA"/>
</dbReference>
<feature type="region of interest" description="Disordered" evidence="1">
    <location>
        <begin position="366"/>
        <end position="461"/>
    </location>
</feature>
<reference evidence="2" key="1">
    <citation type="submission" date="2014-11" db="EMBL/GenBank/DDBJ databases">
        <authorList>
            <person name="Otto D Thomas"/>
            <person name="Naeem Raeece"/>
        </authorList>
    </citation>
    <scope>NUCLEOTIDE SEQUENCE</scope>
</reference>
<feature type="compositionally biased region" description="Gly residues" evidence="1">
    <location>
        <begin position="444"/>
        <end position="457"/>
    </location>
</feature>
<sequence length="686" mass="72807">MLAFQRVCAASTHNSRLANCRSLHTLLKPALPVVVTSAEPVFSANWSVPFGQYASRCFSSTTLKADDTPSGLIEKLKKRLREQEVVIQRQGIENVQLVEELKDVNDSNRKLRASLLQVAEAKEELSGIIRKHSEAQTRHQTPRRNSSLFSAASATESAKNNFYSDDTAAAAAASGLSTLGTSQQSGEWEQGRGGEVRAAAASSAVPALSTKTSPSPFFPHADSSPTPPRADLTMYNLLSRPPALAAASLMSDPRAVSHFKHLSPFKALAVRQGSLLESFESSRKSDSVSVVGSSSGASASSAVSAVGRDAGCTAVEPVPGRGGAGNGGGRRFANLRSALNAVIIAHVSGLFGFWLGGLTERRLEEERQEGRVARVFSERGQQKKEQQEEKSSPSSVLVVRGKEGVARVSWTPAESRREWEAGKEKARQGEGEGGQRGKGDGGDGEGGGTAGEEGGGTMQSLFDYGRMEGSCKAFGEALKRQVSDSMAAVAELSHHFHSFCFSTDEPQRLGEGSGEESTKKAENLREGGRDTRGVVTSNFLAEVPSSAFSFCSGATSAFPFLNHNNSSQSVNLVTRMSSSGSPERESEKHCECRVSFLDRFSVFPSDSPPERERGSVTGVSQGLAEPVKPTMIYTKSEGEGRGACEHEGQAGGAQRHAPTDTVAVTGRPGLVRAADSREAVVQLIAL</sequence>
<feature type="compositionally biased region" description="Basic and acidic residues" evidence="1">
    <location>
        <begin position="366"/>
        <end position="391"/>
    </location>
</feature>
<feature type="compositionally biased region" description="Basic and acidic residues" evidence="1">
    <location>
        <begin position="636"/>
        <end position="648"/>
    </location>
</feature>
<evidence type="ECO:0000313" key="2">
    <source>
        <dbReference type="EMBL" id="CEM23042.1"/>
    </source>
</evidence>
<dbReference type="AlphaFoldDB" id="A0A0G4G4B8"/>
<dbReference type="VEuPathDB" id="CryptoDB:Cvel_4156"/>
<feature type="region of interest" description="Disordered" evidence="1">
    <location>
        <begin position="129"/>
        <end position="151"/>
    </location>
</feature>
<feature type="region of interest" description="Disordered" evidence="1">
    <location>
        <begin position="179"/>
        <end position="232"/>
    </location>
</feature>
<organism evidence="2">
    <name type="scientific">Chromera velia CCMP2878</name>
    <dbReference type="NCBI Taxonomy" id="1169474"/>
    <lineage>
        <taxon>Eukaryota</taxon>
        <taxon>Sar</taxon>
        <taxon>Alveolata</taxon>
        <taxon>Colpodellida</taxon>
        <taxon>Chromeraceae</taxon>
        <taxon>Chromera</taxon>
    </lineage>
</organism>
<name>A0A0G4G4B8_9ALVE</name>
<accession>A0A0G4G4B8</accession>
<feature type="region of interest" description="Disordered" evidence="1">
    <location>
        <begin position="603"/>
        <end position="661"/>
    </location>
</feature>
<evidence type="ECO:0000256" key="1">
    <source>
        <dbReference type="SAM" id="MobiDB-lite"/>
    </source>
</evidence>
<proteinExistence type="predicted"/>
<protein>
    <submittedName>
        <fullName evidence="2">Uncharacterized protein</fullName>
    </submittedName>
</protein>
<feature type="compositionally biased region" description="Basic and acidic residues" evidence="1">
    <location>
        <begin position="414"/>
        <end position="441"/>
    </location>
</feature>
<feature type="compositionally biased region" description="Basic and acidic residues" evidence="1">
    <location>
        <begin position="516"/>
        <end position="529"/>
    </location>
</feature>
<feature type="region of interest" description="Disordered" evidence="1">
    <location>
        <begin position="505"/>
        <end position="529"/>
    </location>
</feature>
<gene>
    <name evidence="2" type="ORF">Cvel_4156</name>
</gene>